<dbReference type="KEGG" id="fya:KMW28_05585"/>
<organism evidence="1 2">
    <name type="scientific">Flammeovirga yaeyamensis</name>
    <dbReference type="NCBI Taxonomy" id="367791"/>
    <lineage>
        <taxon>Bacteria</taxon>
        <taxon>Pseudomonadati</taxon>
        <taxon>Bacteroidota</taxon>
        <taxon>Cytophagia</taxon>
        <taxon>Cytophagales</taxon>
        <taxon>Flammeovirgaceae</taxon>
        <taxon>Flammeovirga</taxon>
    </lineage>
</organism>
<keyword evidence="2" id="KW-1185">Reference proteome</keyword>
<dbReference type="InterPro" id="IPR015018">
    <property type="entry name" value="DUF1905"/>
</dbReference>
<dbReference type="Gene3D" id="2.40.30.100">
    <property type="entry name" value="AF2212/PG0164-like"/>
    <property type="match status" value="1"/>
</dbReference>
<evidence type="ECO:0000313" key="1">
    <source>
        <dbReference type="EMBL" id="QWG03949.1"/>
    </source>
</evidence>
<sequence>MMTYSAEQIISQLDKRKGGYFYIKLDADIINQFEQKKKTRLICTLDNKLTIRCGLNHLGDGHFYIILSKKNLELIHKKLGDTVHLHIKEDPDPLGVDIPKVLEILLEQDEVIKQKFNQLTLGKRRSIIYQINRIKNIDKQIERCSQLILSS</sequence>
<reference evidence="1 2" key="1">
    <citation type="submission" date="2021-05" db="EMBL/GenBank/DDBJ databases">
        <title>Comparative genomic studies on the polysaccharide-degrading batcterial strains of the Flammeovirga genus.</title>
        <authorList>
            <person name="Zewei F."/>
            <person name="Zheng Z."/>
            <person name="Yu L."/>
            <person name="Ruyue G."/>
            <person name="Yanhong M."/>
            <person name="Yuanyuan C."/>
            <person name="Jingyan G."/>
            <person name="Wenjun H."/>
        </authorList>
    </citation>
    <scope>NUCLEOTIDE SEQUENCE [LARGE SCALE GENOMIC DNA]</scope>
    <source>
        <strain evidence="1 2">NBRC:100898</strain>
    </source>
</reference>
<dbReference type="SUPFAM" id="SSF141694">
    <property type="entry name" value="AF2212/PG0164-like"/>
    <property type="match status" value="1"/>
</dbReference>
<gene>
    <name evidence="1" type="ORF">KMW28_05585</name>
</gene>
<dbReference type="AlphaFoldDB" id="A0AAX1N8Z9"/>
<proteinExistence type="predicted"/>
<dbReference type="Pfam" id="PF08922">
    <property type="entry name" value="DUF1905"/>
    <property type="match status" value="1"/>
</dbReference>
<dbReference type="Proteomes" id="UP000678679">
    <property type="component" value="Chromosome 1"/>
</dbReference>
<evidence type="ECO:0000313" key="2">
    <source>
        <dbReference type="Proteomes" id="UP000678679"/>
    </source>
</evidence>
<protein>
    <submittedName>
        <fullName evidence="1">DUF1905 domain-containing protein</fullName>
    </submittedName>
</protein>
<dbReference type="EMBL" id="CP076132">
    <property type="protein sequence ID" value="QWG03949.1"/>
    <property type="molecule type" value="Genomic_DNA"/>
</dbReference>
<accession>A0AAX1N8Z9</accession>
<dbReference type="Pfam" id="PF13376">
    <property type="entry name" value="OmdA"/>
    <property type="match status" value="1"/>
</dbReference>
<name>A0AAX1N8Z9_9BACT</name>
<dbReference type="InterPro" id="IPR037079">
    <property type="entry name" value="AF2212/PG0164-like_sf"/>
</dbReference>